<keyword evidence="2" id="KW-1185">Reference proteome</keyword>
<accession>A0A515DAV6</accession>
<dbReference type="PIRSF" id="PIRSF030820">
    <property type="entry name" value="UCP030820"/>
    <property type="match status" value="1"/>
</dbReference>
<dbReference type="Proteomes" id="UP000316798">
    <property type="component" value="Chromosome"/>
</dbReference>
<protein>
    <submittedName>
        <fullName evidence="1">DUF934 domain-containing protein</fullName>
    </submittedName>
</protein>
<dbReference type="OrthoDB" id="9800421at2"/>
<name>A0A515DAV6_9BURK</name>
<dbReference type="AlphaFoldDB" id="A0A515DAV6"/>
<evidence type="ECO:0000313" key="1">
    <source>
        <dbReference type="EMBL" id="QDL37558.1"/>
    </source>
</evidence>
<gene>
    <name evidence="1" type="ORF">EUB48_09980</name>
</gene>
<dbReference type="KEGG" id="rhf:EUB48_09980"/>
<dbReference type="RefSeq" id="WP_142818739.1">
    <property type="nucleotide sequence ID" value="NZ_CP035503.1"/>
</dbReference>
<organism evidence="1 2">
    <name type="scientific">Rhodoferax sediminis</name>
    <dbReference type="NCBI Taxonomy" id="2509614"/>
    <lineage>
        <taxon>Bacteria</taxon>
        <taxon>Pseudomonadati</taxon>
        <taxon>Pseudomonadota</taxon>
        <taxon>Betaproteobacteria</taxon>
        <taxon>Burkholderiales</taxon>
        <taxon>Comamonadaceae</taxon>
        <taxon>Rhodoferax</taxon>
    </lineage>
</organism>
<evidence type="ECO:0000313" key="2">
    <source>
        <dbReference type="Proteomes" id="UP000316798"/>
    </source>
</evidence>
<dbReference type="Pfam" id="PF06073">
    <property type="entry name" value="DUF934"/>
    <property type="match status" value="1"/>
</dbReference>
<dbReference type="InterPro" id="IPR008318">
    <property type="entry name" value="UCP030820"/>
</dbReference>
<dbReference type="EMBL" id="CP035503">
    <property type="protein sequence ID" value="QDL37558.1"/>
    <property type="molecule type" value="Genomic_DNA"/>
</dbReference>
<reference evidence="1 2" key="1">
    <citation type="submission" date="2019-01" db="EMBL/GenBank/DDBJ databases">
        <title>Genomic insights into a novel species Rhodoferax sp.</title>
        <authorList>
            <person name="Jin L."/>
        </authorList>
    </citation>
    <scope>NUCLEOTIDE SEQUENCE [LARGE SCALE GENOMIC DNA]</scope>
    <source>
        <strain evidence="1 2">CHu59-6-5</strain>
    </source>
</reference>
<proteinExistence type="predicted"/>
<sequence length="135" mass="14769">MKIIAKNQEFAPAGSLKTLQIANDADIAQLAQEGALAGVERIELNFPKFTDGRAFSQAVLLRRRYKFSGDLRGTGDVLIDLLVHMHRSGFTSAVLAEGVDPAAAERQFARYSAFYQGDALEPRPLFARDTAREAA</sequence>